<organism evidence="1 2">
    <name type="scientific">Hirsutella rhossiliensis</name>
    <dbReference type="NCBI Taxonomy" id="111463"/>
    <lineage>
        <taxon>Eukaryota</taxon>
        <taxon>Fungi</taxon>
        <taxon>Dikarya</taxon>
        <taxon>Ascomycota</taxon>
        <taxon>Pezizomycotina</taxon>
        <taxon>Sordariomycetes</taxon>
        <taxon>Hypocreomycetidae</taxon>
        <taxon>Hypocreales</taxon>
        <taxon>Ophiocordycipitaceae</taxon>
        <taxon>Hirsutella</taxon>
    </lineage>
</organism>
<accession>A0A9P8SK00</accession>
<keyword evidence="2" id="KW-1185">Reference proteome</keyword>
<dbReference type="GeneID" id="68355230"/>
<dbReference type="OrthoDB" id="3353407at2759"/>
<gene>
    <name evidence="1" type="ORF">HRG_06101</name>
</gene>
<name>A0A9P8SK00_9HYPO</name>
<proteinExistence type="predicted"/>
<dbReference type="AlphaFoldDB" id="A0A9P8SK00"/>
<dbReference type="Proteomes" id="UP000824596">
    <property type="component" value="Unassembled WGS sequence"/>
</dbReference>
<sequence>MLGPLHRSSRLFYLSTAALRTLLVLHFSTFPERQDGHPVRAFGEGKLPALSKPTSCHGPRRLLLSDSPDDELRYGHPDQVYPSPFIGSQSTGRMQHLCPERNVKRFPIHSPPAKILGGRKFALKNANASDATAGPLDEFSGTSPSRRTATVIRGFSSFAFKPEDLWNLRSLIVETALHSGGEYAVFLLVHIQDPAANVFDSEKSDQLLESWYDAVNEHQTLLQVFQPLQLFALYHPGFDHYWQVELDQRFLGQAGKYLDVVSAFAWHEPRKQAPERATYPLNVDEYGTYDKFLSRVDRANRGQSRAWGPVRIPGVYHRGRDRQ</sequence>
<evidence type="ECO:0000313" key="2">
    <source>
        <dbReference type="Proteomes" id="UP000824596"/>
    </source>
</evidence>
<evidence type="ECO:0000313" key="1">
    <source>
        <dbReference type="EMBL" id="KAH0963591.1"/>
    </source>
</evidence>
<dbReference type="RefSeq" id="XP_044721104.1">
    <property type="nucleotide sequence ID" value="XM_044864572.1"/>
</dbReference>
<dbReference type="PANTHER" id="PTHR36205:SF2">
    <property type="entry name" value="MAJOR FACILITATOR SUPERFAMILY TRANSPORTER"/>
    <property type="match status" value="1"/>
</dbReference>
<dbReference type="PANTHER" id="PTHR36205">
    <property type="entry name" value="CHROMOSOME 19, WHOLE GENOME SHOTGUN SEQUENCE"/>
    <property type="match status" value="1"/>
</dbReference>
<comment type="caution">
    <text evidence="1">The sequence shown here is derived from an EMBL/GenBank/DDBJ whole genome shotgun (WGS) entry which is preliminary data.</text>
</comment>
<reference evidence="1" key="1">
    <citation type="submission" date="2021-09" db="EMBL/GenBank/DDBJ databases">
        <title>A high-quality genome of the endoparasitic fungus Hirsutella rhossiliensis with a comparison of Hirsutella genomes reveals transposable elements contributing to genome size variation.</title>
        <authorList>
            <person name="Lin R."/>
            <person name="Jiao Y."/>
            <person name="Sun X."/>
            <person name="Ling J."/>
            <person name="Xie B."/>
            <person name="Cheng X."/>
        </authorList>
    </citation>
    <scope>NUCLEOTIDE SEQUENCE</scope>
    <source>
        <strain evidence="1">HR02</strain>
    </source>
</reference>
<dbReference type="EMBL" id="JAIZPD010000005">
    <property type="protein sequence ID" value="KAH0963591.1"/>
    <property type="molecule type" value="Genomic_DNA"/>
</dbReference>
<protein>
    <submittedName>
        <fullName evidence="1">Biotin synthase-like protein</fullName>
    </submittedName>
</protein>
<dbReference type="InterPro" id="IPR021822">
    <property type="entry name" value="DUF3405"/>
</dbReference>
<dbReference type="Pfam" id="PF11885">
    <property type="entry name" value="DUF3405"/>
    <property type="match status" value="1"/>
</dbReference>